<sequence length="86" mass="9532">MLVIQLSAVYLRDAMRTSGMLEKKTELAVIFAFGVDVTPGAWQLSAELGVKVFTADTIADLRHTFKAYIHYAKEANNEKKEPSIDG</sequence>
<evidence type="ECO:0000313" key="2">
    <source>
        <dbReference type="Proteomes" id="UP000030645"/>
    </source>
</evidence>
<reference evidence="2" key="1">
    <citation type="submission" date="2013-01" db="EMBL/GenBank/DDBJ databases">
        <title>Draft Genome Sequence of a Mulberry Tree, Morus notabilis C.K. Schneid.</title>
        <authorList>
            <person name="He N."/>
            <person name="Zhao S."/>
        </authorList>
    </citation>
    <scope>NUCLEOTIDE SEQUENCE</scope>
</reference>
<keyword evidence="2" id="KW-1185">Reference proteome</keyword>
<organism evidence="1 2">
    <name type="scientific">Morus notabilis</name>
    <dbReference type="NCBI Taxonomy" id="981085"/>
    <lineage>
        <taxon>Eukaryota</taxon>
        <taxon>Viridiplantae</taxon>
        <taxon>Streptophyta</taxon>
        <taxon>Embryophyta</taxon>
        <taxon>Tracheophyta</taxon>
        <taxon>Spermatophyta</taxon>
        <taxon>Magnoliopsida</taxon>
        <taxon>eudicotyledons</taxon>
        <taxon>Gunneridae</taxon>
        <taxon>Pentapetalae</taxon>
        <taxon>rosids</taxon>
        <taxon>fabids</taxon>
        <taxon>Rosales</taxon>
        <taxon>Moraceae</taxon>
        <taxon>Moreae</taxon>
        <taxon>Morus</taxon>
    </lineage>
</organism>
<dbReference type="Proteomes" id="UP000030645">
    <property type="component" value="Unassembled WGS sequence"/>
</dbReference>
<dbReference type="AlphaFoldDB" id="W9R854"/>
<dbReference type="InterPro" id="IPR036925">
    <property type="entry name" value="TIF_IF2_dom3_sf"/>
</dbReference>
<evidence type="ECO:0000313" key="1">
    <source>
        <dbReference type="EMBL" id="EXB75676.1"/>
    </source>
</evidence>
<dbReference type="EMBL" id="KE344683">
    <property type="protein sequence ID" value="EXB75676.1"/>
    <property type="molecule type" value="Genomic_DNA"/>
</dbReference>
<dbReference type="STRING" id="981085.W9R854"/>
<dbReference type="Gene3D" id="3.40.50.10050">
    <property type="entry name" value="Translation initiation factor IF- 2, domain 3"/>
    <property type="match status" value="1"/>
</dbReference>
<dbReference type="SUPFAM" id="SSF52156">
    <property type="entry name" value="Initiation factor IF2/eIF5b, domain 3"/>
    <property type="match status" value="1"/>
</dbReference>
<accession>W9R854</accession>
<name>W9R854_9ROSA</name>
<proteinExistence type="predicted"/>
<protein>
    <submittedName>
        <fullName evidence="1">Uncharacterized protein</fullName>
    </submittedName>
</protein>
<gene>
    <name evidence="1" type="ORF">L484_026154</name>
</gene>